<accession>A0A246BJP4</accession>
<dbReference type="EMBL" id="NHMK01000020">
    <property type="protein sequence ID" value="OWL95121.1"/>
    <property type="molecule type" value="Genomic_DNA"/>
</dbReference>
<name>A0A246BJP4_9DEIO</name>
<dbReference type="RefSeq" id="WP_088249210.1">
    <property type="nucleotide sequence ID" value="NZ_NHMK01000020.1"/>
</dbReference>
<proteinExistence type="predicted"/>
<dbReference type="OrthoDB" id="71132at2"/>
<gene>
    <name evidence="1" type="ORF">CBQ26_13805</name>
</gene>
<reference evidence="1 2" key="1">
    <citation type="submission" date="2017-05" db="EMBL/GenBank/DDBJ databases">
        <title>De novo genome assembly of Deniococcus indicus strain DR1.</title>
        <authorList>
            <person name="Chauhan D."/>
            <person name="Yennamalli R.M."/>
            <person name="Priyadarshini R."/>
        </authorList>
    </citation>
    <scope>NUCLEOTIDE SEQUENCE [LARGE SCALE GENOMIC DNA]</scope>
    <source>
        <strain evidence="1 2">DR1</strain>
    </source>
</reference>
<comment type="caution">
    <text evidence="1">The sequence shown here is derived from an EMBL/GenBank/DDBJ whole genome shotgun (WGS) entry which is preliminary data.</text>
</comment>
<protein>
    <submittedName>
        <fullName evidence="1">Uncharacterized protein</fullName>
    </submittedName>
</protein>
<evidence type="ECO:0000313" key="2">
    <source>
        <dbReference type="Proteomes" id="UP000197208"/>
    </source>
</evidence>
<keyword evidence="2" id="KW-1185">Reference proteome</keyword>
<organism evidence="1 2">
    <name type="scientific">Deinococcus indicus</name>
    <dbReference type="NCBI Taxonomy" id="223556"/>
    <lineage>
        <taxon>Bacteria</taxon>
        <taxon>Thermotogati</taxon>
        <taxon>Deinococcota</taxon>
        <taxon>Deinococci</taxon>
        <taxon>Deinococcales</taxon>
        <taxon>Deinococcaceae</taxon>
        <taxon>Deinococcus</taxon>
    </lineage>
</organism>
<evidence type="ECO:0000313" key="1">
    <source>
        <dbReference type="EMBL" id="OWL95121.1"/>
    </source>
</evidence>
<dbReference type="Proteomes" id="UP000197208">
    <property type="component" value="Unassembled WGS sequence"/>
</dbReference>
<sequence>MIQDKPRNITRTWTVTTAHEMDRVVVMTTTHTVTLSADHAGHLTAQVDGQPTTPQRADYLLRTAAQRTLLSETRTLPLLPAPAFPWGAA</sequence>
<dbReference type="AlphaFoldDB" id="A0A246BJP4"/>